<evidence type="ECO:0000256" key="1">
    <source>
        <dbReference type="ARBA" id="ARBA00022701"/>
    </source>
</evidence>
<reference evidence="6 7" key="1">
    <citation type="journal article" date="2018" name="New Phytol.">
        <title>Phylogenomics of Endogonaceae and evolution of mycorrhizas within Mucoromycota.</title>
        <authorList>
            <person name="Chang Y."/>
            <person name="Desiro A."/>
            <person name="Na H."/>
            <person name="Sandor L."/>
            <person name="Lipzen A."/>
            <person name="Clum A."/>
            <person name="Barry K."/>
            <person name="Grigoriev I.V."/>
            <person name="Martin F.M."/>
            <person name="Stajich J.E."/>
            <person name="Smith M.E."/>
            <person name="Bonito G."/>
            <person name="Spatafora J.W."/>
        </authorList>
    </citation>
    <scope>NUCLEOTIDE SEQUENCE [LARGE SCALE GENOMIC DNA]</scope>
    <source>
        <strain evidence="6 7">GMNB39</strain>
    </source>
</reference>
<dbReference type="AlphaFoldDB" id="A0A433DNK6"/>
<keyword evidence="4" id="KW-0067">ATP-binding</keyword>
<dbReference type="Proteomes" id="UP000268093">
    <property type="component" value="Unassembled WGS sequence"/>
</dbReference>
<keyword evidence="7" id="KW-1185">Reference proteome</keyword>
<organism evidence="6 7">
    <name type="scientific">Jimgerdemannia flammicorona</name>
    <dbReference type="NCBI Taxonomy" id="994334"/>
    <lineage>
        <taxon>Eukaryota</taxon>
        <taxon>Fungi</taxon>
        <taxon>Fungi incertae sedis</taxon>
        <taxon>Mucoromycota</taxon>
        <taxon>Mucoromycotina</taxon>
        <taxon>Endogonomycetes</taxon>
        <taxon>Endogonales</taxon>
        <taxon>Endogonaceae</taxon>
        <taxon>Jimgerdemannia</taxon>
    </lineage>
</organism>
<keyword evidence="2" id="KW-0175">Coiled coil</keyword>
<name>A0A433DNK6_9FUNG</name>
<dbReference type="GO" id="GO:0008017">
    <property type="term" value="F:microtubule binding"/>
    <property type="evidence" value="ECO:0007669"/>
    <property type="project" value="InterPro"/>
</dbReference>
<keyword evidence="4" id="KW-0547">Nucleotide-binding</keyword>
<evidence type="ECO:0000313" key="6">
    <source>
        <dbReference type="EMBL" id="RUP52417.1"/>
    </source>
</evidence>
<dbReference type="GO" id="GO:0005524">
    <property type="term" value="F:ATP binding"/>
    <property type="evidence" value="ECO:0007669"/>
    <property type="project" value="UniProtKB-UniRule"/>
</dbReference>
<evidence type="ECO:0000256" key="4">
    <source>
        <dbReference type="PROSITE-ProRule" id="PRU00283"/>
    </source>
</evidence>
<evidence type="ECO:0000256" key="2">
    <source>
        <dbReference type="ARBA" id="ARBA00023054"/>
    </source>
</evidence>
<proteinExistence type="inferred from homology"/>
<dbReference type="InterPro" id="IPR001752">
    <property type="entry name" value="Kinesin_motor_dom"/>
</dbReference>
<evidence type="ECO:0000256" key="3">
    <source>
        <dbReference type="ARBA" id="ARBA00023175"/>
    </source>
</evidence>
<evidence type="ECO:0000313" key="7">
    <source>
        <dbReference type="Proteomes" id="UP000268093"/>
    </source>
</evidence>
<keyword evidence="1" id="KW-0493">Microtubule</keyword>
<dbReference type="GO" id="GO:0003777">
    <property type="term" value="F:microtubule motor activity"/>
    <property type="evidence" value="ECO:0007669"/>
    <property type="project" value="InterPro"/>
</dbReference>
<dbReference type="GO" id="GO:0005874">
    <property type="term" value="C:microtubule"/>
    <property type="evidence" value="ECO:0007669"/>
    <property type="project" value="UniProtKB-KW"/>
</dbReference>
<accession>A0A433DNK6</accession>
<protein>
    <recommendedName>
        <fullName evidence="5">Kinesin motor domain-containing protein</fullName>
    </recommendedName>
</protein>
<feature type="binding site" evidence="4">
    <location>
        <begin position="141"/>
        <end position="148"/>
    </location>
    <ligand>
        <name>ATP</name>
        <dbReference type="ChEBI" id="CHEBI:30616"/>
    </ligand>
</feature>
<comment type="similarity">
    <text evidence="4">Belongs to the TRAFAC class myosin-kinesin ATPase superfamily. Kinesin family.</text>
</comment>
<feature type="domain" description="Kinesin motor" evidence="5">
    <location>
        <begin position="10"/>
        <end position="152"/>
    </location>
</feature>
<dbReference type="SUPFAM" id="SSF52540">
    <property type="entry name" value="P-loop containing nucleoside triphosphate hydrolases"/>
    <property type="match status" value="1"/>
</dbReference>
<dbReference type="InterPro" id="IPR027640">
    <property type="entry name" value="Kinesin-like_fam"/>
</dbReference>
<dbReference type="PANTHER" id="PTHR47968">
    <property type="entry name" value="CENTROMERE PROTEIN E"/>
    <property type="match status" value="1"/>
</dbReference>
<keyword evidence="3 4" id="KW-0505">Motor protein</keyword>
<dbReference type="InterPro" id="IPR036961">
    <property type="entry name" value="Kinesin_motor_dom_sf"/>
</dbReference>
<dbReference type="Pfam" id="PF00225">
    <property type="entry name" value="Kinesin"/>
    <property type="match status" value="1"/>
</dbReference>
<dbReference type="PROSITE" id="PS50067">
    <property type="entry name" value="KINESIN_MOTOR_2"/>
    <property type="match status" value="1"/>
</dbReference>
<dbReference type="PANTHER" id="PTHR47968:SF13">
    <property type="entry name" value="KINESIN-LIKE PROTEIN KIF19 ISOFORM X1"/>
    <property type="match status" value="1"/>
</dbReference>
<dbReference type="Gene3D" id="3.40.850.10">
    <property type="entry name" value="Kinesin motor domain"/>
    <property type="match status" value="1"/>
</dbReference>
<comment type="caution">
    <text evidence="6">The sequence shown here is derived from an EMBL/GenBank/DDBJ whole genome shotgun (WGS) entry which is preliminary data.</text>
</comment>
<dbReference type="GO" id="GO:0007018">
    <property type="term" value="P:microtubule-based movement"/>
    <property type="evidence" value="ECO:0007669"/>
    <property type="project" value="InterPro"/>
</dbReference>
<evidence type="ECO:0000259" key="5">
    <source>
        <dbReference type="PROSITE" id="PS50067"/>
    </source>
</evidence>
<dbReference type="OrthoDB" id="3176171at2759"/>
<gene>
    <name evidence="6" type="ORF">BC936DRAFT_143692</name>
</gene>
<dbReference type="InterPro" id="IPR027417">
    <property type="entry name" value="P-loop_NTPase"/>
</dbReference>
<sequence>MADDLSHETSIRVTVRVRPFNSTELELFQNGFSAPRPAYASQVTANQAIRKIVHVLDDNVVVFDPPPSNDDGNVAMNRYRRALMDNTNVPVQAYRRYKDVKYAFDRVFNEDATQMDVYERTTRDLIAGILNGYNATVFAYGATGCGKTHTIR</sequence>
<dbReference type="EMBL" id="RBNI01000028">
    <property type="protein sequence ID" value="RUP52417.1"/>
    <property type="molecule type" value="Genomic_DNA"/>
</dbReference>